<reference evidence="4 5" key="1">
    <citation type="submission" date="2013-09" db="EMBL/GenBank/DDBJ databases">
        <title>Corchorus capsularis genome sequencing.</title>
        <authorList>
            <person name="Alam M."/>
            <person name="Haque M.S."/>
            <person name="Islam M.S."/>
            <person name="Emdad E.M."/>
            <person name="Islam M.M."/>
            <person name="Ahmed B."/>
            <person name="Halim A."/>
            <person name="Hossen Q.M.M."/>
            <person name="Hossain M.Z."/>
            <person name="Ahmed R."/>
            <person name="Khan M.M."/>
            <person name="Islam R."/>
            <person name="Rashid M.M."/>
            <person name="Khan S.A."/>
            <person name="Rahman M.S."/>
            <person name="Alam M."/>
        </authorList>
    </citation>
    <scope>NUCLEOTIDE SEQUENCE [LARGE SCALE GENOMIC DNA]</scope>
    <source>
        <strain evidence="5">cv. CVL-1</strain>
        <tissue evidence="4">Whole seedling</tissue>
    </source>
</reference>
<evidence type="ECO:0000313" key="4">
    <source>
        <dbReference type="EMBL" id="OMO78458.1"/>
    </source>
</evidence>
<dbReference type="OrthoDB" id="406156at2759"/>
<dbReference type="SUPFAM" id="SSF51197">
    <property type="entry name" value="Clavaminate synthase-like"/>
    <property type="match status" value="1"/>
</dbReference>
<gene>
    <name evidence="4" type="ORF">CCACVL1_14365</name>
</gene>
<proteinExistence type="predicted"/>
<evidence type="ECO:0000259" key="3">
    <source>
        <dbReference type="Pfam" id="PF14226"/>
    </source>
</evidence>
<dbReference type="Proteomes" id="UP000188268">
    <property type="component" value="Unassembled WGS sequence"/>
</dbReference>
<feature type="domain" description="Non-haem dioxygenase N-terminal" evidence="3">
    <location>
        <begin position="38"/>
        <end position="143"/>
    </location>
</feature>
<dbReference type="InterPro" id="IPR026992">
    <property type="entry name" value="DIOX_N"/>
</dbReference>
<accession>A0A1R3I7C6</accession>
<evidence type="ECO:0000313" key="5">
    <source>
        <dbReference type="Proteomes" id="UP000188268"/>
    </source>
</evidence>
<keyword evidence="5" id="KW-1185">Reference proteome</keyword>
<feature type="non-terminal residue" evidence="4">
    <location>
        <position position="149"/>
    </location>
</feature>
<dbReference type="InterPro" id="IPR050295">
    <property type="entry name" value="Plant_2OG-oxidoreductases"/>
</dbReference>
<name>A0A1R3I7C6_COCAP</name>
<evidence type="ECO:0000256" key="1">
    <source>
        <dbReference type="ARBA" id="ARBA00022723"/>
    </source>
</evidence>
<dbReference type="Pfam" id="PF14226">
    <property type="entry name" value="DIOX_N"/>
    <property type="match status" value="1"/>
</dbReference>
<sequence length="149" mass="17256">MEKRLVSSWYKDQSLPESYIFPPDVRPGKLDVPTCNKIPVIDLGNGDNNLVDQLLKASQDFGMFQVVNHGIPEEMLNDTWKVCEEFFQLPVEDKASLMSEDPESKCKLVSSSIKYSTEKVHLWRDNLKHSCHPLEECVKSWPEKPTRYR</sequence>
<dbReference type="InterPro" id="IPR027443">
    <property type="entry name" value="IPNS-like_sf"/>
</dbReference>
<organism evidence="4 5">
    <name type="scientific">Corchorus capsularis</name>
    <name type="common">Jute</name>
    <dbReference type="NCBI Taxonomy" id="210143"/>
    <lineage>
        <taxon>Eukaryota</taxon>
        <taxon>Viridiplantae</taxon>
        <taxon>Streptophyta</taxon>
        <taxon>Embryophyta</taxon>
        <taxon>Tracheophyta</taxon>
        <taxon>Spermatophyta</taxon>
        <taxon>Magnoliopsida</taxon>
        <taxon>eudicotyledons</taxon>
        <taxon>Gunneridae</taxon>
        <taxon>Pentapetalae</taxon>
        <taxon>rosids</taxon>
        <taxon>malvids</taxon>
        <taxon>Malvales</taxon>
        <taxon>Malvaceae</taxon>
        <taxon>Grewioideae</taxon>
        <taxon>Apeibeae</taxon>
        <taxon>Corchorus</taxon>
    </lineage>
</organism>
<keyword evidence="1" id="KW-0479">Metal-binding</keyword>
<comment type="caution">
    <text evidence="4">The sequence shown here is derived from an EMBL/GenBank/DDBJ whole genome shotgun (WGS) entry which is preliminary data.</text>
</comment>
<dbReference type="PANTHER" id="PTHR47991">
    <property type="entry name" value="OXOGLUTARATE/IRON-DEPENDENT DIOXYGENASE"/>
    <property type="match status" value="1"/>
</dbReference>
<dbReference type="EMBL" id="AWWV01010563">
    <property type="protein sequence ID" value="OMO78458.1"/>
    <property type="molecule type" value="Genomic_DNA"/>
</dbReference>
<dbReference type="STRING" id="210143.A0A1R3I7C6"/>
<protein>
    <recommendedName>
        <fullName evidence="3">Non-haem dioxygenase N-terminal domain-containing protein</fullName>
    </recommendedName>
</protein>
<dbReference type="Gene3D" id="2.60.120.330">
    <property type="entry name" value="B-lactam Antibiotic, Isopenicillin N Synthase, Chain"/>
    <property type="match status" value="1"/>
</dbReference>
<dbReference type="AlphaFoldDB" id="A0A1R3I7C6"/>
<dbReference type="GO" id="GO:0046872">
    <property type="term" value="F:metal ion binding"/>
    <property type="evidence" value="ECO:0007669"/>
    <property type="project" value="UniProtKB-KW"/>
</dbReference>
<keyword evidence="2" id="KW-0408">Iron</keyword>
<evidence type="ECO:0000256" key="2">
    <source>
        <dbReference type="ARBA" id="ARBA00023004"/>
    </source>
</evidence>